<evidence type="ECO:0000256" key="9">
    <source>
        <dbReference type="ARBA" id="ARBA00023237"/>
    </source>
</evidence>
<evidence type="ECO:0000256" key="6">
    <source>
        <dbReference type="ARBA" id="ARBA00023065"/>
    </source>
</evidence>
<dbReference type="RefSeq" id="WP_184034392.1">
    <property type="nucleotide sequence ID" value="NZ_JACHHY010000002.1"/>
</dbReference>
<dbReference type="EMBL" id="JACHHY010000002">
    <property type="protein sequence ID" value="MBB5017093.1"/>
    <property type="molecule type" value="Genomic_DNA"/>
</dbReference>
<protein>
    <submittedName>
        <fullName evidence="11">Maltoporin</fullName>
    </submittedName>
</protein>
<evidence type="ECO:0000256" key="3">
    <source>
        <dbReference type="ARBA" id="ARBA00022448"/>
    </source>
</evidence>
<dbReference type="GO" id="GO:0015288">
    <property type="term" value="F:porin activity"/>
    <property type="evidence" value="ECO:0007669"/>
    <property type="project" value="UniProtKB-KW"/>
</dbReference>
<dbReference type="InterPro" id="IPR050286">
    <property type="entry name" value="G_neg_Bact_CarbUptk_Porin"/>
</dbReference>
<feature type="signal peptide" evidence="10">
    <location>
        <begin position="1"/>
        <end position="24"/>
    </location>
</feature>
<keyword evidence="5" id="KW-0812">Transmembrane</keyword>
<dbReference type="GO" id="GO:0009279">
    <property type="term" value="C:cell outer membrane"/>
    <property type="evidence" value="ECO:0007669"/>
    <property type="project" value="UniProtKB-SubCell"/>
</dbReference>
<dbReference type="Pfam" id="PF02264">
    <property type="entry name" value="LamB"/>
    <property type="match status" value="1"/>
</dbReference>
<feature type="chain" id="PRO_5032302173" evidence="10">
    <location>
        <begin position="25"/>
        <end position="392"/>
    </location>
</feature>
<gene>
    <name evidence="11" type="ORF">HNQ59_000355</name>
</gene>
<dbReference type="PANTHER" id="PTHR38762">
    <property type="entry name" value="CRYPTIC OUTER MEMBRANE PORIN BGLH-RELATED"/>
    <property type="match status" value="1"/>
</dbReference>
<reference evidence="11 12" key="1">
    <citation type="submission" date="2020-08" db="EMBL/GenBank/DDBJ databases">
        <title>Genomic Encyclopedia of Type Strains, Phase IV (KMG-IV): sequencing the most valuable type-strain genomes for metagenomic binning, comparative biology and taxonomic classification.</title>
        <authorList>
            <person name="Goeker M."/>
        </authorList>
    </citation>
    <scope>NUCLEOTIDE SEQUENCE [LARGE SCALE GENOMIC DNA]</scope>
    <source>
        <strain evidence="11 12">DSM 27165</strain>
    </source>
</reference>
<evidence type="ECO:0000256" key="2">
    <source>
        <dbReference type="ARBA" id="ARBA00007055"/>
    </source>
</evidence>
<keyword evidence="3" id="KW-0813">Transport</keyword>
<evidence type="ECO:0000256" key="4">
    <source>
        <dbReference type="ARBA" id="ARBA00022452"/>
    </source>
</evidence>
<evidence type="ECO:0000313" key="12">
    <source>
        <dbReference type="Proteomes" id="UP000575898"/>
    </source>
</evidence>
<keyword evidence="6" id="KW-0406">Ion transport</keyword>
<comment type="subcellular location">
    <subcellularLocation>
        <location evidence="1">Cell outer membrane</location>
        <topology evidence="1">Multi-pass membrane protein</topology>
    </subcellularLocation>
</comment>
<evidence type="ECO:0000256" key="8">
    <source>
        <dbReference type="ARBA" id="ARBA00023136"/>
    </source>
</evidence>
<evidence type="ECO:0000256" key="1">
    <source>
        <dbReference type="ARBA" id="ARBA00004571"/>
    </source>
</evidence>
<dbReference type="Gene3D" id="2.40.170.10">
    <property type="entry name" value="Porin, LamB type"/>
    <property type="match status" value="1"/>
</dbReference>
<proteinExistence type="inferred from homology"/>
<keyword evidence="7" id="KW-0626">Porin</keyword>
<keyword evidence="8" id="KW-0472">Membrane</keyword>
<dbReference type="InterPro" id="IPR036998">
    <property type="entry name" value="Porin_LamB_sf"/>
</dbReference>
<dbReference type="GO" id="GO:0015774">
    <property type="term" value="P:polysaccharide transport"/>
    <property type="evidence" value="ECO:0007669"/>
    <property type="project" value="TreeGrafter"/>
</dbReference>
<dbReference type="PANTHER" id="PTHR38762:SF1">
    <property type="entry name" value="CRYPTIC OUTER MEMBRANE PORIN BGLH-RELATED"/>
    <property type="match status" value="1"/>
</dbReference>
<evidence type="ECO:0000256" key="5">
    <source>
        <dbReference type="ARBA" id="ARBA00022692"/>
    </source>
</evidence>
<evidence type="ECO:0000256" key="10">
    <source>
        <dbReference type="SAM" id="SignalP"/>
    </source>
</evidence>
<name>A0A840MLM5_9PROT</name>
<comment type="caution">
    <text evidence="11">The sequence shown here is derived from an EMBL/GenBank/DDBJ whole genome shotgun (WGS) entry which is preliminary data.</text>
</comment>
<keyword evidence="9" id="KW-0998">Cell outer membrane</keyword>
<dbReference type="InterPro" id="IPR003192">
    <property type="entry name" value="Porin_LamB"/>
</dbReference>
<dbReference type="GO" id="GO:0015144">
    <property type="term" value="F:carbohydrate transmembrane transporter activity"/>
    <property type="evidence" value="ECO:0007669"/>
    <property type="project" value="TreeGrafter"/>
</dbReference>
<evidence type="ECO:0000256" key="7">
    <source>
        <dbReference type="ARBA" id="ARBA00023114"/>
    </source>
</evidence>
<organism evidence="11 12">
    <name type="scientific">Chitinivorax tropicus</name>
    <dbReference type="NCBI Taxonomy" id="714531"/>
    <lineage>
        <taxon>Bacteria</taxon>
        <taxon>Pseudomonadati</taxon>
        <taxon>Pseudomonadota</taxon>
        <taxon>Betaproteobacteria</taxon>
        <taxon>Chitinivorax</taxon>
    </lineage>
</organism>
<dbReference type="GO" id="GO:0006811">
    <property type="term" value="P:monoatomic ion transport"/>
    <property type="evidence" value="ECO:0007669"/>
    <property type="project" value="UniProtKB-KW"/>
</dbReference>
<keyword evidence="12" id="KW-1185">Reference proteome</keyword>
<dbReference type="SUPFAM" id="SSF56935">
    <property type="entry name" value="Porins"/>
    <property type="match status" value="1"/>
</dbReference>
<evidence type="ECO:0000313" key="11">
    <source>
        <dbReference type="EMBL" id="MBB5017093.1"/>
    </source>
</evidence>
<dbReference type="AlphaFoldDB" id="A0A840MLM5"/>
<keyword evidence="10" id="KW-0732">Signal</keyword>
<keyword evidence="4" id="KW-1134">Transmembrane beta strand</keyword>
<dbReference type="GO" id="GO:0046930">
    <property type="term" value="C:pore complex"/>
    <property type="evidence" value="ECO:0007669"/>
    <property type="project" value="UniProtKB-KW"/>
</dbReference>
<accession>A0A840MLM5</accession>
<dbReference type="Proteomes" id="UP000575898">
    <property type="component" value="Unassembled WGS sequence"/>
</dbReference>
<comment type="similarity">
    <text evidence="2">Belongs to the porin LamB (TC 1.B.3) family.</text>
</comment>
<sequence>MNPKFKTALSVAAVSAALAAQSFAAGIDFHGYLRSGAGSSSKGGKQVCYQLDGAASKYRLGNECETYGELAFDADLYKAAQGSAYFKLHTMLAFSVPADGDWEQADPAWRQTWTEVGGFGEGALSTAKIWAGKRYYKRNDIHLNDFFYWNNSGPGGGIEDIDLGFGKLSYAYIRRADSKNSKVTQTTHDMRLEAIKLGGAGSLDLGLNFGSKNNVDNNGTGNKNGTSFTVQHNLSLGDNWNKFIVQYADKNIELDGSSYPGTNDKNKWRVLDRFFFNAGNLDGEGVVGYTKVKDGDKWFTAGVRPVYHFNELFSLATELGYDKVKPAAGDSRNLWKVTIAPQISAGKSYWSRPTIRAFVTYAKWNKEGVAGGDVFKDKTNGTSYGIQTEAWW</sequence>